<dbReference type="Proteomes" id="UP001596972">
    <property type="component" value="Unassembled WGS sequence"/>
</dbReference>
<dbReference type="RefSeq" id="WP_378296880.1">
    <property type="nucleotide sequence ID" value="NZ_JBHTJA010000007.1"/>
</dbReference>
<dbReference type="Gene3D" id="2.60.40.10">
    <property type="entry name" value="Immunoglobulins"/>
    <property type="match status" value="1"/>
</dbReference>
<gene>
    <name evidence="3" type="ORF">ACFQ11_06170</name>
</gene>
<reference evidence="4" key="1">
    <citation type="journal article" date="2019" name="Int. J. Syst. Evol. Microbiol.">
        <title>The Global Catalogue of Microorganisms (GCM) 10K type strain sequencing project: providing services to taxonomists for standard genome sequencing and annotation.</title>
        <authorList>
            <consortium name="The Broad Institute Genomics Platform"/>
            <consortium name="The Broad Institute Genome Sequencing Center for Infectious Disease"/>
            <person name="Wu L."/>
            <person name="Ma J."/>
        </authorList>
    </citation>
    <scope>NUCLEOTIDE SEQUENCE [LARGE SCALE GENOMIC DNA]</scope>
    <source>
        <strain evidence="4">JCM 31202</strain>
    </source>
</reference>
<dbReference type="InterPro" id="IPR013783">
    <property type="entry name" value="Ig-like_fold"/>
</dbReference>
<comment type="caution">
    <text evidence="3">The sequence shown here is derived from an EMBL/GenBank/DDBJ whole genome shotgun (WGS) entry which is preliminary data.</text>
</comment>
<dbReference type="InterPro" id="IPR008979">
    <property type="entry name" value="Galactose-bd-like_sf"/>
</dbReference>
<dbReference type="InterPro" id="IPR029411">
    <property type="entry name" value="RG-lyase_III"/>
</dbReference>
<organism evidence="3 4">
    <name type="scientific">Actinomadura sediminis</name>
    <dbReference type="NCBI Taxonomy" id="1038904"/>
    <lineage>
        <taxon>Bacteria</taxon>
        <taxon>Bacillati</taxon>
        <taxon>Actinomycetota</taxon>
        <taxon>Actinomycetes</taxon>
        <taxon>Streptosporangiales</taxon>
        <taxon>Thermomonosporaceae</taxon>
        <taxon>Actinomadura</taxon>
    </lineage>
</organism>
<keyword evidence="4" id="KW-1185">Reference proteome</keyword>
<feature type="region of interest" description="Disordered" evidence="1">
    <location>
        <begin position="221"/>
        <end position="241"/>
    </location>
</feature>
<evidence type="ECO:0000259" key="2">
    <source>
        <dbReference type="Pfam" id="PF14683"/>
    </source>
</evidence>
<dbReference type="GO" id="GO:0016829">
    <property type="term" value="F:lyase activity"/>
    <property type="evidence" value="ECO:0007669"/>
    <property type="project" value="UniProtKB-KW"/>
</dbReference>
<accession>A0ABW3EKF0</accession>
<proteinExistence type="predicted"/>
<evidence type="ECO:0000313" key="3">
    <source>
        <dbReference type="EMBL" id="MFD0899970.1"/>
    </source>
</evidence>
<keyword evidence="3" id="KW-0456">Lyase</keyword>
<dbReference type="SUPFAM" id="SSF49785">
    <property type="entry name" value="Galactose-binding domain-like"/>
    <property type="match status" value="1"/>
</dbReference>
<protein>
    <submittedName>
        <fullName evidence="3">Polysaccharide lyase family protein</fullName>
    </submittedName>
</protein>
<dbReference type="EMBL" id="JBHTJA010000007">
    <property type="protein sequence ID" value="MFD0899970.1"/>
    <property type="molecule type" value="Genomic_DNA"/>
</dbReference>
<evidence type="ECO:0000256" key="1">
    <source>
        <dbReference type="SAM" id="MobiDB-lite"/>
    </source>
</evidence>
<dbReference type="Pfam" id="PF14683">
    <property type="entry name" value="CBM-like"/>
    <property type="match status" value="1"/>
</dbReference>
<feature type="domain" description="Rhamnogalacturonan lyase" evidence="2">
    <location>
        <begin position="114"/>
        <end position="274"/>
    </location>
</feature>
<evidence type="ECO:0000313" key="4">
    <source>
        <dbReference type="Proteomes" id="UP001596972"/>
    </source>
</evidence>
<sequence length="280" mass="30625">MTANRRPRPVHALRAEPGIGRIRLSWKGEPYEPLVDHYAIYGSRSSRFELGPDTLVGKTVYGSFVHDRMGGARQDWHYRVVTVDAAGRRSRPSAALRAHSTESVTVSGTAVATVGEFDHRSLELALAPNGYARYRDRFGEGPDYTFGTSTPANDWAYIQPGPSDAWAGRRPSRATFRFPLEAVPSGETWLAIWLIDTHASIPGTIELALNGTPVREVQLENGGTRGSLEGDATRPGTPLKPSYVELPLPSAALRTGENALTIDKRTGSWHAYDALGVFTR</sequence>
<name>A0ABW3EKF0_9ACTN</name>